<dbReference type="InterPro" id="IPR050109">
    <property type="entry name" value="HTH-type_TetR-like_transc_reg"/>
</dbReference>
<dbReference type="InterPro" id="IPR036271">
    <property type="entry name" value="Tet_transcr_reg_TetR-rel_C_sf"/>
</dbReference>
<dbReference type="InterPro" id="IPR009057">
    <property type="entry name" value="Homeodomain-like_sf"/>
</dbReference>
<evidence type="ECO:0000256" key="2">
    <source>
        <dbReference type="PROSITE-ProRule" id="PRU00335"/>
    </source>
</evidence>
<dbReference type="Pfam" id="PF17920">
    <property type="entry name" value="TetR_C_16"/>
    <property type="match status" value="1"/>
</dbReference>
<accession>A0A7I7QGN6</accession>
<dbReference type="PRINTS" id="PR00455">
    <property type="entry name" value="HTHTETR"/>
</dbReference>
<dbReference type="GO" id="GO:0000976">
    <property type="term" value="F:transcription cis-regulatory region binding"/>
    <property type="evidence" value="ECO:0007669"/>
    <property type="project" value="TreeGrafter"/>
</dbReference>
<gene>
    <name evidence="4" type="ORF">MSTO_56640</name>
</gene>
<dbReference type="InterPro" id="IPR041678">
    <property type="entry name" value="TetR_C_16"/>
</dbReference>
<organism evidence="4 5">
    <name type="scientific">Mycobacterium stomatepiae</name>
    <dbReference type="NCBI Taxonomy" id="470076"/>
    <lineage>
        <taxon>Bacteria</taxon>
        <taxon>Bacillati</taxon>
        <taxon>Actinomycetota</taxon>
        <taxon>Actinomycetes</taxon>
        <taxon>Mycobacteriales</taxon>
        <taxon>Mycobacteriaceae</taxon>
        <taxon>Mycobacterium</taxon>
        <taxon>Mycobacterium simiae complex</taxon>
    </lineage>
</organism>
<evidence type="ECO:0000259" key="3">
    <source>
        <dbReference type="PROSITE" id="PS50977"/>
    </source>
</evidence>
<feature type="domain" description="HTH tetR-type" evidence="3">
    <location>
        <begin position="11"/>
        <end position="71"/>
    </location>
</feature>
<name>A0A7I7QGN6_9MYCO</name>
<dbReference type="RefSeq" id="WP_163793666.1">
    <property type="nucleotide sequence ID" value="NZ_AP022587.1"/>
</dbReference>
<dbReference type="Gene3D" id="1.10.357.10">
    <property type="entry name" value="Tetracycline Repressor, domain 2"/>
    <property type="match status" value="1"/>
</dbReference>
<evidence type="ECO:0000256" key="1">
    <source>
        <dbReference type="ARBA" id="ARBA00023125"/>
    </source>
</evidence>
<dbReference type="PROSITE" id="PS50977">
    <property type="entry name" value="HTH_TETR_2"/>
    <property type="match status" value="1"/>
</dbReference>
<dbReference type="PANTHER" id="PTHR30055">
    <property type="entry name" value="HTH-TYPE TRANSCRIPTIONAL REGULATOR RUTR"/>
    <property type="match status" value="1"/>
</dbReference>
<dbReference type="Pfam" id="PF00440">
    <property type="entry name" value="TetR_N"/>
    <property type="match status" value="1"/>
</dbReference>
<proteinExistence type="predicted"/>
<keyword evidence="1 2" id="KW-0238">DNA-binding</keyword>
<dbReference type="SUPFAM" id="SSF46689">
    <property type="entry name" value="Homeodomain-like"/>
    <property type="match status" value="1"/>
</dbReference>
<dbReference type="InterPro" id="IPR001647">
    <property type="entry name" value="HTH_TetR"/>
</dbReference>
<feature type="DNA-binding region" description="H-T-H motif" evidence="2">
    <location>
        <begin position="34"/>
        <end position="53"/>
    </location>
</feature>
<dbReference type="SUPFAM" id="SSF48498">
    <property type="entry name" value="Tetracyclin repressor-like, C-terminal domain"/>
    <property type="match status" value="1"/>
</dbReference>
<keyword evidence="5" id="KW-1185">Reference proteome</keyword>
<evidence type="ECO:0000313" key="4">
    <source>
        <dbReference type="EMBL" id="BBY25459.1"/>
    </source>
</evidence>
<evidence type="ECO:0000313" key="5">
    <source>
        <dbReference type="Proteomes" id="UP000467130"/>
    </source>
</evidence>
<dbReference type="Proteomes" id="UP000467130">
    <property type="component" value="Chromosome"/>
</dbReference>
<dbReference type="EMBL" id="AP022587">
    <property type="protein sequence ID" value="BBY25459.1"/>
    <property type="molecule type" value="Genomic_DNA"/>
</dbReference>
<reference evidence="4 5" key="1">
    <citation type="journal article" date="2019" name="Emerg. Microbes Infect.">
        <title>Comprehensive subspecies identification of 175 nontuberculous mycobacteria species based on 7547 genomic profiles.</title>
        <authorList>
            <person name="Matsumoto Y."/>
            <person name="Kinjo T."/>
            <person name="Motooka D."/>
            <person name="Nabeya D."/>
            <person name="Jung N."/>
            <person name="Uechi K."/>
            <person name="Horii T."/>
            <person name="Iida T."/>
            <person name="Fujita J."/>
            <person name="Nakamura S."/>
        </authorList>
    </citation>
    <scope>NUCLEOTIDE SEQUENCE [LARGE SCALE GENOMIC DNA]</scope>
    <source>
        <strain evidence="4 5">JCM 17783</strain>
    </source>
</reference>
<sequence>MSPVGRRPGKTDTRDQILLTARRLFSERGYDKTSLRDIATEAQVDTALIRHYFGTKDDLFRTTIGWPFDPQQVAGRIAEEGRDEMGRRLSEVFLEFWEHPDSRASLLAILRGAATHEESATLVRQFIQGQLYQQIASQLPGPDAEIGIDLAMAQLLGVAFLRYILQVEPLAYAPVAELTDRVAPVVSAHLRIPENSPNRKGHNRRRG</sequence>
<dbReference type="KEGG" id="msto:MSTO_56640"/>
<dbReference type="Gene3D" id="1.10.10.60">
    <property type="entry name" value="Homeodomain-like"/>
    <property type="match status" value="1"/>
</dbReference>
<dbReference type="GO" id="GO:0003700">
    <property type="term" value="F:DNA-binding transcription factor activity"/>
    <property type="evidence" value="ECO:0007669"/>
    <property type="project" value="TreeGrafter"/>
</dbReference>
<dbReference type="PANTHER" id="PTHR30055:SF235">
    <property type="entry name" value="TRANSCRIPTIONAL REGULATORY PROTEIN"/>
    <property type="match status" value="1"/>
</dbReference>
<protein>
    <submittedName>
        <fullName evidence="4">TetR family transcriptional regulator</fullName>
    </submittedName>
</protein>
<dbReference type="AlphaFoldDB" id="A0A7I7QGN6"/>